<evidence type="ECO:0000313" key="3">
    <source>
        <dbReference type="Proteomes" id="UP000029713"/>
    </source>
</evidence>
<feature type="domain" description="AB hydrolase-1" evidence="1">
    <location>
        <begin position="6"/>
        <end position="227"/>
    </location>
</feature>
<keyword evidence="2" id="KW-0378">Hydrolase</keyword>
<dbReference type="STRING" id="1522368.IN07_18990"/>
<dbReference type="Proteomes" id="UP000029713">
    <property type="component" value="Unassembled WGS sequence"/>
</dbReference>
<dbReference type="GO" id="GO:0016787">
    <property type="term" value="F:hydrolase activity"/>
    <property type="evidence" value="ECO:0007669"/>
    <property type="project" value="UniProtKB-KW"/>
</dbReference>
<name>A0A098Y3Q3_9ACTN</name>
<evidence type="ECO:0000313" key="2">
    <source>
        <dbReference type="EMBL" id="KGH45055.1"/>
    </source>
</evidence>
<dbReference type="Pfam" id="PF12697">
    <property type="entry name" value="Abhydrolase_6"/>
    <property type="match status" value="1"/>
</dbReference>
<evidence type="ECO:0000259" key="1">
    <source>
        <dbReference type="Pfam" id="PF12697"/>
    </source>
</evidence>
<dbReference type="OrthoDB" id="9814966at2"/>
<reference evidence="2 3" key="1">
    <citation type="submission" date="2014-07" db="EMBL/GenBank/DDBJ databases">
        <title>Biosystematic studies on Modestobacter strains isolated from extreme hyper-arid desert soil and from historic building.</title>
        <authorList>
            <person name="Bukarasam K."/>
            <person name="Bull A."/>
            <person name="Girard G."/>
            <person name="van Wezel G."/>
            <person name="Goodfellow M."/>
        </authorList>
    </citation>
    <scope>NUCLEOTIDE SEQUENCE [LARGE SCALE GENOMIC DNA]</scope>
    <source>
        <strain evidence="2 3">KNN45-2b</strain>
    </source>
</reference>
<proteinExistence type="predicted"/>
<dbReference type="RefSeq" id="WP_036338889.1">
    <property type="nucleotide sequence ID" value="NZ_JPMX01000091.1"/>
</dbReference>
<dbReference type="PANTHER" id="PTHR37017">
    <property type="entry name" value="AB HYDROLASE-1 DOMAIN-CONTAINING PROTEIN-RELATED"/>
    <property type="match status" value="1"/>
</dbReference>
<dbReference type="SUPFAM" id="SSF53474">
    <property type="entry name" value="alpha/beta-Hydrolases"/>
    <property type="match status" value="1"/>
</dbReference>
<dbReference type="Gene3D" id="3.40.50.1820">
    <property type="entry name" value="alpha/beta hydrolase"/>
    <property type="match status" value="1"/>
</dbReference>
<sequence>MTQPTVVLVHGAFAESASWGGVIARLQSAGHRTVAAANPLRSLSGDAASVKAVLDSIEGPVVLVGHSYGGAVISAAAQGNRAVTALVYVAAFAPQEGESIAELSGRYPGSTLGDTIQPVPLADGSTDLYIRQELFHQQFAADLSAEDAALAAATQRPLSDVALNEGAPADPAWQHAPSWFLVPELDRNIPPQAQRFMAERAGAHEVVELAGASHAVPVSRPDEVADAILRAVKATAA</sequence>
<dbReference type="InterPro" id="IPR029058">
    <property type="entry name" value="AB_hydrolase_fold"/>
</dbReference>
<accession>A0A098Y3Q3</accession>
<dbReference type="AlphaFoldDB" id="A0A098Y3Q3"/>
<dbReference type="PANTHER" id="PTHR37017:SF11">
    <property type="entry name" value="ESTERASE_LIPASE_THIOESTERASE DOMAIN-CONTAINING PROTEIN"/>
    <property type="match status" value="1"/>
</dbReference>
<keyword evidence="3" id="KW-1185">Reference proteome</keyword>
<organism evidence="2 3">
    <name type="scientific">Modestobacter caceresii</name>
    <dbReference type="NCBI Taxonomy" id="1522368"/>
    <lineage>
        <taxon>Bacteria</taxon>
        <taxon>Bacillati</taxon>
        <taxon>Actinomycetota</taxon>
        <taxon>Actinomycetes</taxon>
        <taxon>Geodermatophilales</taxon>
        <taxon>Geodermatophilaceae</taxon>
        <taxon>Modestobacter</taxon>
    </lineage>
</organism>
<dbReference type="EMBL" id="JPMX01000091">
    <property type="protein sequence ID" value="KGH45055.1"/>
    <property type="molecule type" value="Genomic_DNA"/>
</dbReference>
<comment type="caution">
    <text evidence="2">The sequence shown here is derived from an EMBL/GenBank/DDBJ whole genome shotgun (WGS) entry which is preliminary data.</text>
</comment>
<dbReference type="InterPro" id="IPR000073">
    <property type="entry name" value="AB_hydrolase_1"/>
</dbReference>
<gene>
    <name evidence="2" type="ORF">IN07_18990</name>
</gene>
<dbReference type="InterPro" id="IPR052897">
    <property type="entry name" value="Sec-Metab_Biosynth_Hydrolase"/>
</dbReference>
<protein>
    <submittedName>
        <fullName evidence="2">Alpha/beta hydrolase</fullName>
    </submittedName>
</protein>